<dbReference type="PANTHER" id="PTHR30250">
    <property type="entry name" value="PST FAMILY PREDICTED COLANIC ACID TRANSPORTER"/>
    <property type="match status" value="1"/>
</dbReference>
<proteinExistence type="predicted"/>
<evidence type="ECO:0000256" key="3">
    <source>
        <dbReference type="ARBA" id="ARBA00022692"/>
    </source>
</evidence>
<name>A0ABZ0TKU5_9SPHI</name>
<feature type="transmembrane region" description="Helical" evidence="6">
    <location>
        <begin position="397"/>
        <end position="418"/>
    </location>
</feature>
<feature type="transmembrane region" description="Helical" evidence="6">
    <location>
        <begin position="81"/>
        <end position="101"/>
    </location>
</feature>
<evidence type="ECO:0000256" key="6">
    <source>
        <dbReference type="SAM" id="Phobius"/>
    </source>
</evidence>
<feature type="transmembrane region" description="Helical" evidence="6">
    <location>
        <begin position="121"/>
        <end position="138"/>
    </location>
</feature>
<feature type="transmembrane region" description="Helical" evidence="6">
    <location>
        <begin position="181"/>
        <end position="201"/>
    </location>
</feature>
<organism evidence="7 8">
    <name type="scientific">Mucilaginibacter sabulilitoris</name>
    <dbReference type="NCBI Taxonomy" id="1173583"/>
    <lineage>
        <taxon>Bacteria</taxon>
        <taxon>Pseudomonadati</taxon>
        <taxon>Bacteroidota</taxon>
        <taxon>Sphingobacteriia</taxon>
        <taxon>Sphingobacteriales</taxon>
        <taxon>Sphingobacteriaceae</taxon>
        <taxon>Mucilaginibacter</taxon>
    </lineage>
</organism>
<evidence type="ECO:0000313" key="8">
    <source>
        <dbReference type="Proteomes" id="UP001324380"/>
    </source>
</evidence>
<comment type="subcellular location">
    <subcellularLocation>
        <location evidence="1">Cell membrane</location>
        <topology evidence="1">Multi-pass membrane protein</topology>
    </subcellularLocation>
</comment>
<sequence>MGIVKKQVYKNTMVSYIGMAIAYINTVLLFPFFTSAAQYGFYNLIISISVLYSLIASVGGPSIIAKYFPFYRTDDKKHNGFMHWAAILSLIGFSIATILYIILKPVILGAYANSSLLFARYYYYLIPLSFFVVVFNYLEMTGRVIYITIYSNFLQNILLRLLTTGFLLMIAAKWINFEDFIFLYIGSNGLISLLLLISIIFTGKFTHKISDYTFSAIKTKEIINFGLFTLVASAVYVLLQKVDTLMLSSMAGDDVQGVYSWYFNIALIISVPAQALSRTTYAIVADAWKSKNMKNIDEVYAKTSIIQMVIGCLLFIGIVINRENLYTLARNKDFTDPKYFNLFLVIGLGFLVDITGGLNTYIITTSHKYRLITGFVMVASIFCIVLNYFLIPRYQGMGAAVSYFLTITGLNFGTWFYIKYRFKMQPFKLKHLLVIGITVISFAVGKYFWRIPNVYADIILRSGVTALVYIIITYYCHISSDLNEKIDNTLSKINLLIKQ</sequence>
<feature type="transmembrane region" description="Helical" evidence="6">
    <location>
        <begin position="371"/>
        <end position="391"/>
    </location>
</feature>
<feature type="transmembrane region" description="Helical" evidence="6">
    <location>
        <begin position="158"/>
        <end position="175"/>
    </location>
</feature>
<reference evidence="7 8" key="1">
    <citation type="submission" date="2023-11" db="EMBL/GenBank/DDBJ databases">
        <title>Analysis of the Genomes of Mucilaginibacter gossypii cycad 4 and M. sabulilitoris SNA2: microbes with the potential for plant growth promotion.</title>
        <authorList>
            <person name="Hirsch A.M."/>
            <person name="Humm E."/>
            <person name="Rubbi M."/>
            <person name="Del Vecchio G."/>
            <person name="Ha S.M."/>
            <person name="Pellegrini M."/>
            <person name="Gunsalus R.P."/>
        </authorList>
    </citation>
    <scope>NUCLEOTIDE SEQUENCE [LARGE SCALE GENOMIC DNA]</scope>
    <source>
        <strain evidence="7 8">SNA2</strain>
    </source>
</reference>
<dbReference type="RefSeq" id="WP_321562687.1">
    <property type="nucleotide sequence ID" value="NZ_CP139558.1"/>
</dbReference>
<evidence type="ECO:0000256" key="1">
    <source>
        <dbReference type="ARBA" id="ARBA00004651"/>
    </source>
</evidence>
<evidence type="ECO:0000256" key="2">
    <source>
        <dbReference type="ARBA" id="ARBA00022475"/>
    </source>
</evidence>
<keyword evidence="5 6" id="KW-0472">Membrane</keyword>
<dbReference type="InterPro" id="IPR002797">
    <property type="entry name" value="Polysacc_synth"/>
</dbReference>
<protein>
    <submittedName>
        <fullName evidence="7">Oligosaccharide flippase family protein</fullName>
    </submittedName>
</protein>
<feature type="transmembrane region" description="Helical" evidence="6">
    <location>
        <begin position="12"/>
        <end position="33"/>
    </location>
</feature>
<gene>
    <name evidence="7" type="ORF">SNE25_29990</name>
</gene>
<dbReference type="EMBL" id="CP139558">
    <property type="protein sequence ID" value="WPU93552.1"/>
    <property type="molecule type" value="Genomic_DNA"/>
</dbReference>
<keyword evidence="8" id="KW-1185">Reference proteome</keyword>
<keyword evidence="4 6" id="KW-1133">Transmembrane helix</keyword>
<dbReference type="PANTHER" id="PTHR30250:SF11">
    <property type="entry name" value="O-ANTIGEN TRANSPORTER-RELATED"/>
    <property type="match status" value="1"/>
</dbReference>
<evidence type="ECO:0000313" key="7">
    <source>
        <dbReference type="EMBL" id="WPU93552.1"/>
    </source>
</evidence>
<dbReference type="Pfam" id="PF01943">
    <property type="entry name" value="Polysacc_synt"/>
    <property type="match status" value="1"/>
</dbReference>
<dbReference type="InterPro" id="IPR050833">
    <property type="entry name" value="Poly_Biosynth_Transport"/>
</dbReference>
<feature type="transmembrane region" description="Helical" evidence="6">
    <location>
        <begin position="39"/>
        <end position="60"/>
    </location>
</feature>
<feature type="transmembrane region" description="Helical" evidence="6">
    <location>
        <begin position="222"/>
        <end position="239"/>
    </location>
</feature>
<feature type="transmembrane region" description="Helical" evidence="6">
    <location>
        <begin position="299"/>
        <end position="320"/>
    </location>
</feature>
<feature type="transmembrane region" description="Helical" evidence="6">
    <location>
        <begin position="340"/>
        <end position="364"/>
    </location>
</feature>
<keyword evidence="2" id="KW-1003">Cell membrane</keyword>
<feature type="transmembrane region" description="Helical" evidence="6">
    <location>
        <begin position="259"/>
        <end position="278"/>
    </location>
</feature>
<dbReference type="Proteomes" id="UP001324380">
    <property type="component" value="Chromosome"/>
</dbReference>
<feature type="transmembrane region" description="Helical" evidence="6">
    <location>
        <begin position="430"/>
        <end position="449"/>
    </location>
</feature>
<evidence type="ECO:0000256" key="4">
    <source>
        <dbReference type="ARBA" id="ARBA00022989"/>
    </source>
</evidence>
<accession>A0ABZ0TKU5</accession>
<evidence type="ECO:0000256" key="5">
    <source>
        <dbReference type="ARBA" id="ARBA00023136"/>
    </source>
</evidence>
<feature type="transmembrane region" description="Helical" evidence="6">
    <location>
        <begin position="455"/>
        <end position="476"/>
    </location>
</feature>
<keyword evidence="3 6" id="KW-0812">Transmembrane</keyword>